<dbReference type="CDD" id="cd05651">
    <property type="entry name" value="M20_ArgE_DapE-like"/>
    <property type="match status" value="1"/>
</dbReference>
<sequence length="354" mass="39204">MNQRTLTEKALELLKELISIPSFSKEEEGTAAALENWFKGLDIPFERIHNNIFAKNKYWDDSKPTLLLNSHHDTVKPNQAYTKDPFQPHIEDGKLFGLGSNDAGGCLVSLLATFAYFFHAENLNHNILMVASAEEENAGKNSLRGLLPSLPKIDVAIVGEPTLMQLAIAEKGLVVFDAVVKGTPSHAAHPNDNNAIYNTIEVLEWFKNYSFDRKSEVLGDVKMTVTQINAGSQHNVVPSQVDLVVEVRVNDKYTNQEIADLLKREAPCELKERSLRLNSSSIDKDHPLVKSGIALGRKTYGSPTLSDQAALSCQSLKLGPGDSTRSHSADEFIYVSEIEEGIDLYIKILEGFIK</sequence>
<protein>
    <submittedName>
        <fullName evidence="5">M20 family metallo-hydrolase</fullName>
    </submittedName>
</protein>
<proteinExistence type="predicted"/>
<comment type="caution">
    <text evidence="5">The sequence shown here is derived from an EMBL/GenBank/DDBJ whole genome shotgun (WGS) entry which is preliminary data.</text>
</comment>
<dbReference type="InterPro" id="IPR011650">
    <property type="entry name" value="Peptidase_M20_dimer"/>
</dbReference>
<dbReference type="EMBL" id="JAZDDF010000001">
    <property type="protein sequence ID" value="MEE1971762.1"/>
    <property type="molecule type" value="Genomic_DNA"/>
</dbReference>
<dbReference type="SUPFAM" id="SSF55031">
    <property type="entry name" value="Bacterial exopeptidase dimerisation domain"/>
    <property type="match status" value="1"/>
</dbReference>
<keyword evidence="3" id="KW-0170">Cobalt</keyword>
<name>A0ABU7IFN7_9FLAO</name>
<dbReference type="RefSeq" id="WP_272636179.1">
    <property type="nucleotide sequence ID" value="NZ_JAZDDF010000001.1"/>
</dbReference>
<dbReference type="SUPFAM" id="SSF53187">
    <property type="entry name" value="Zn-dependent exopeptidases"/>
    <property type="match status" value="1"/>
</dbReference>
<gene>
    <name evidence="5" type="ORF">V1H85_04850</name>
</gene>
<dbReference type="PANTHER" id="PTHR43808:SF31">
    <property type="entry name" value="N-ACETYL-L-CITRULLINE DEACETYLASE"/>
    <property type="match status" value="1"/>
</dbReference>
<evidence type="ECO:0000313" key="6">
    <source>
        <dbReference type="Proteomes" id="UP001343698"/>
    </source>
</evidence>
<dbReference type="Pfam" id="PF07687">
    <property type="entry name" value="M20_dimer"/>
    <property type="match status" value="1"/>
</dbReference>
<keyword evidence="1" id="KW-0479">Metal-binding</keyword>
<dbReference type="Gene3D" id="3.30.70.360">
    <property type="match status" value="1"/>
</dbReference>
<dbReference type="Proteomes" id="UP001343698">
    <property type="component" value="Unassembled WGS sequence"/>
</dbReference>
<keyword evidence="2" id="KW-0378">Hydrolase</keyword>
<dbReference type="Pfam" id="PF01546">
    <property type="entry name" value="Peptidase_M20"/>
    <property type="match status" value="1"/>
</dbReference>
<keyword evidence="6" id="KW-1185">Reference proteome</keyword>
<feature type="domain" description="Peptidase M20 dimerisation" evidence="4">
    <location>
        <begin position="168"/>
        <end position="265"/>
    </location>
</feature>
<reference evidence="5 6" key="1">
    <citation type="submission" date="2024-01" db="EMBL/GenBank/DDBJ databases">
        <title>Maribacter spp. originated from different algae showed divergent polysaccharides utilization ability.</title>
        <authorList>
            <person name="Wang H."/>
            <person name="Wu Y."/>
        </authorList>
    </citation>
    <scope>NUCLEOTIDE SEQUENCE [LARGE SCALE GENOMIC DNA]</scope>
    <source>
        <strain evidence="5 6">KPT27_14</strain>
    </source>
</reference>
<dbReference type="InterPro" id="IPR002933">
    <property type="entry name" value="Peptidase_M20"/>
</dbReference>
<evidence type="ECO:0000256" key="2">
    <source>
        <dbReference type="ARBA" id="ARBA00022801"/>
    </source>
</evidence>
<dbReference type="PANTHER" id="PTHR43808">
    <property type="entry name" value="ACETYLORNITHINE DEACETYLASE"/>
    <property type="match status" value="1"/>
</dbReference>
<evidence type="ECO:0000313" key="5">
    <source>
        <dbReference type="EMBL" id="MEE1971762.1"/>
    </source>
</evidence>
<accession>A0ABU7IFN7</accession>
<evidence type="ECO:0000256" key="1">
    <source>
        <dbReference type="ARBA" id="ARBA00022723"/>
    </source>
</evidence>
<dbReference type="InterPro" id="IPR050072">
    <property type="entry name" value="Peptidase_M20A"/>
</dbReference>
<dbReference type="Gene3D" id="3.40.630.10">
    <property type="entry name" value="Zn peptidases"/>
    <property type="match status" value="1"/>
</dbReference>
<dbReference type="InterPro" id="IPR036264">
    <property type="entry name" value="Bact_exopeptidase_dim_dom"/>
</dbReference>
<evidence type="ECO:0000259" key="4">
    <source>
        <dbReference type="Pfam" id="PF07687"/>
    </source>
</evidence>
<organism evidence="5 6">
    <name type="scientific">Maribacter flavus</name>
    <dbReference type="NCBI Taxonomy" id="1658664"/>
    <lineage>
        <taxon>Bacteria</taxon>
        <taxon>Pseudomonadati</taxon>
        <taxon>Bacteroidota</taxon>
        <taxon>Flavobacteriia</taxon>
        <taxon>Flavobacteriales</taxon>
        <taxon>Flavobacteriaceae</taxon>
        <taxon>Maribacter</taxon>
    </lineage>
</organism>
<evidence type="ECO:0000256" key="3">
    <source>
        <dbReference type="ARBA" id="ARBA00023285"/>
    </source>
</evidence>